<evidence type="ECO:0000313" key="10">
    <source>
        <dbReference type="EMBL" id="TDK26452.1"/>
    </source>
</evidence>
<name>A0A4V3AMC7_9MICC</name>
<evidence type="ECO:0000313" key="11">
    <source>
        <dbReference type="Proteomes" id="UP000295411"/>
    </source>
</evidence>
<keyword evidence="11" id="KW-1185">Reference proteome</keyword>
<feature type="transmembrane region" description="Helical" evidence="9">
    <location>
        <begin position="204"/>
        <end position="237"/>
    </location>
</feature>
<accession>A0A4V3AMC7</accession>
<dbReference type="GO" id="GO:0005886">
    <property type="term" value="C:plasma membrane"/>
    <property type="evidence" value="ECO:0007669"/>
    <property type="project" value="UniProtKB-SubCell"/>
</dbReference>
<feature type="compositionally biased region" description="Basic and acidic residues" evidence="8">
    <location>
        <begin position="393"/>
        <end position="403"/>
    </location>
</feature>
<evidence type="ECO:0000256" key="6">
    <source>
        <dbReference type="ARBA" id="ARBA00022989"/>
    </source>
</evidence>
<evidence type="ECO:0000256" key="9">
    <source>
        <dbReference type="SAM" id="Phobius"/>
    </source>
</evidence>
<proteinExistence type="inferred from homology"/>
<keyword evidence="7 9" id="KW-0472">Membrane</keyword>
<feature type="transmembrane region" description="Helical" evidence="9">
    <location>
        <begin position="47"/>
        <end position="67"/>
    </location>
</feature>
<feature type="transmembrane region" description="Helical" evidence="9">
    <location>
        <begin position="243"/>
        <end position="272"/>
    </location>
</feature>
<feature type="region of interest" description="Disordered" evidence="8">
    <location>
        <begin position="393"/>
        <end position="475"/>
    </location>
</feature>
<dbReference type="Proteomes" id="UP000295411">
    <property type="component" value="Unassembled WGS sequence"/>
</dbReference>
<dbReference type="AlphaFoldDB" id="A0A4V3AMC7"/>
<dbReference type="PANTHER" id="PTHR21716">
    <property type="entry name" value="TRANSMEMBRANE PROTEIN"/>
    <property type="match status" value="1"/>
</dbReference>
<comment type="similarity">
    <text evidence="2">Belongs to the autoinducer-2 exporter (AI-2E) (TC 2.A.86) family.</text>
</comment>
<keyword evidence="5 9" id="KW-0812">Transmembrane</keyword>
<dbReference type="EMBL" id="SMTK01000002">
    <property type="protein sequence ID" value="TDK26452.1"/>
    <property type="molecule type" value="Genomic_DNA"/>
</dbReference>
<reference evidence="10 11" key="1">
    <citation type="submission" date="2019-03" db="EMBL/GenBank/DDBJ databases">
        <title>Arthrobacter sp. nov., an bacterium isolated from biocrust in Mu Us Desert.</title>
        <authorList>
            <person name="Lixiong L."/>
        </authorList>
    </citation>
    <scope>NUCLEOTIDE SEQUENCE [LARGE SCALE GENOMIC DNA]</scope>
    <source>
        <strain evidence="10 11">SLN-3</strain>
    </source>
</reference>
<sequence length="475" mass="49167">MSVPAPDTTSPWKDSLGRASLRCAQVLLMLLLAVVTVYALIQVRLVVIPVLLALILAAAIVPLVHWLRRKGWPSSAATGFSFLLLLLLFGGLITGIVFAVQNQAGELVDSAVQGFDQLYAFVENGPIPIDSGQIQQARDAVVDFATSSTAGAGALSGLSAATNFIAGGLLMAVILFYFLKDGEKIWAFILRAFKGKRLVKARRVGYSSLAVLGGYVRGTAIVALVDAVFIGIALAVLNIPLALPLSVIVFIGAFIPLVGATLAGVLAALVALVSNGPTAALIVIIVVIVVNQLEGNFLQPVVMGRTLSVHALVILLALTAGTILAGIIGAILSVPVAAVTWAAIKAWNQEEDDAITETEIVKAEQATALDESGHGLSTLPKDDPKAIELAELAAAKRSDEDRPGVASRGVTPETEESSKQFAEEPSVPATAGSPGTPGTGSHGNGSEDAGPVASSGTRRERRDRRDGGGSTALDD</sequence>
<gene>
    <name evidence="10" type="ORF">E2F48_04435</name>
</gene>
<evidence type="ECO:0000256" key="3">
    <source>
        <dbReference type="ARBA" id="ARBA00022448"/>
    </source>
</evidence>
<organism evidence="10 11">
    <name type="scientific">Arthrobacter crusticola</name>
    <dbReference type="NCBI Taxonomy" id="2547960"/>
    <lineage>
        <taxon>Bacteria</taxon>
        <taxon>Bacillati</taxon>
        <taxon>Actinomycetota</taxon>
        <taxon>Actinomycetes</taxon>
        <taxon>Micrococcales</taxon>
        <taxon>Micrococcaceae</taxon>
        <taxon>Arthrobacter</taxon>
    </lineage>
</organism>
<evidence type="ECO:0000256" key="8">
    <source>
        <dbReference type="SAM" id="MobiDB-lite"/>
    </source>
</evidence>
<comment type="subcellular location">
    <subcellularLocation>
        <location evidence="1">Cell membrane</location>
        <topology evidence="1">Multi-pass membrane protein</topology>
    </subcellularLocation>
</comment>
<feature type="transmembrane region" description="Helical" evidence="9">
    <location>
        <begin position="160"/>
        <end position="179"/>
    </location>
</feature>
<keyword evidence="3" id="KW-0813">Transport</keyword>
<keyword evidence="4" id="KW-1003">Cell membrane</keyword>
<evidence type="ECO:0000256" key="2">
    <source>
        <dbReference type="ARBA" id="ARBA00009773"/>
    </source>
</evidence>
<evidence type="ECO:0000256" key="1">
    <source>
        <dbReference type="ARBA" id="ARBA00004651"/>
    </source>
</evidence>
<feature type="transmembrane region" description="Helical" evidence="9">
    <location>
        <begin position="279"/>
        <end position="299"/>
    </location>
</feature>
<dbReference type="Pfam" id="PF01594">
    <property type="entry name" value="AI-2E_transport"/>
    <property type="match status" value="1"/>
</dbReference>
<feature type="transmembrane region" description="Helical" evidence="9">
    <location>
        <begin position="311"/>
        <end position="344"/>
    </location>
</feature>
<keyword evidence="6 9" id="KW-1133">Transmembrane helix</keyword>
<dbReference type="InterPro" id="IPR002549">
    <property type="entry name" value="AI-2E-like"/>
</dbReference>
<feature type="transmembrane region" description="Helical" evidence="9">
    <location>
        <begin position="21"/>
        <end position="41"/>
    </location>
</feature>
<dbReference type="PANTHER" id="PTHR21716:SF53">
    <property type="entry name" value="PERMEASE PERM-RELATED"/>
    <property type="match status" value="1"/>
</dbReference>
<dbReference type="GO" id="GO:0055085">
    <property type="term" value="P:transmembrane transport"/>
    <property type="evidence" value="ECO:0007669"/>
    <property type="project" value="TreeGrafter"/>
</dbReference>
<feature type="compositionally biased region" description="Basic and acidic residues" evidence="8">
    <location>
        <begin position="457"/>
        <end position="467"/>
    </location>
</feature>
<evidence type="ECO:0000256" key="5">
    <source>
        <dbReference type="ARBA" id="ARBA00022692"/>
    </source>
</evidence>
<comment type="caution">
    <text evidence="10">The sequence shown here is derived from an EMBL/GenBank/DDBJ whole genome shotgun (WGS) entry which is preliminary data.</text>
</comment>
<feature type="transmembrane region" description="Helical" evidence="9">
    <location>
        <begin position="79"/>
        <end position="100"/>
    </location>
</feature>
<dbReference type="OrthoDB" id="9784366at2"/>
<evidence type="ECO:0000256" key="4">
    <source>
        <dbReference type="ARBA" id="ARBA00022475"/>
    </source>
</evidence>
<protein>
    <submittedName>
        <fullName evidence="10">AI-2E family transporter</fullName>
    </submittedName>
</protein>
<evidence type="ECO:0000256" key="7">
    <source>
        <dbReference type="ARBA" id="ARBA00023136"/>
    </source>
</evidence>